<evidence type="ECO:0000313" key="1">
    <source>
        <dbReference type="EMBL" id="KAK3599391.1"/>
    </source>
</evidence>
<dbReference type="Proteomes" id="UP001195483">
    <property type="component" value="Unassembled WGS sequence"/>
</dbReference>
<dbReference type="AlphaFoldDB" id="A0AAE0SWG6"/>
<reference evidence="1" key="3">
    <citation type="submission" date="2023-05" db="EMBL/GenBank/DDBJ databases">
        <authorList>
            <person name="Smith C.H."/>
        </authorList>
    </citation>
    <scope>NUCLEOTIDE SEQUENCE</scope>
    <source>
        <strain evidence="1">CHS0354</strain>
        <tissue evidence="1">Mantle</tissue>
    </source>
</reference>
<proteinExistence type="predicted"/>
<reference evidence="1" key="2">
    <citation type="journal article" date="2021" name="Genome Biol. Evol.">
        <title>Developing a high-quality reference genome for a parasitic bivalve with doubly uniparental inheritance (Bivalvia: Unionida).</title>
        <authorList>
            <person name="Smith C.H."/>
        </authorList>
    </citation>
    <scope>NUCLEOTIDE SEQUENCE</scope>
    <source>
        <strain evidence="1">CHS0354</strain>
        <tissue evidence="1">Mantle</tissue>
    </source>
</reference>
<dbReference type="EMBL" id="JAEAOA010002130">
    <property type="protein sequence ID" value="KAK3599391.1"/>
    <property type="molecule type" value="Genomic_DNA"/>
</dbReference>
<accession>A0AAE0SWG6</accession>
<evidence type="ECO:0000313" key="2">
    <source>
        <dbReference type="Proteomes" id="UP001195483"/>
    </source>
</evidence>
<protein>
    <submittedName>
        <fullName evidence="1">Uncharacterized protein</fullName>
    </submittedName>
</protein>
<name>A0AAE0SWG6_9BIVA</name>
<keyword evidence="2" id="KW-1185">Reference proteome</keyword>
<gene>
    <name evidence="1" type="ORF">CHS0354_036403</name>
</gene>
<reference evidence="1" key="1">
    <citation type="journal article" date="2021" name="Genome Biol. Evol.">
        <title>A High-Quality Reference Genome for a Parasitic Bivalve with Doubly Uniparental Inheritance (Bivalvia: Unionida).</title>
        <authorList>
            <person name="Smith C.H."/>
        </authorList>
    </citation>
    <scope>NUCLEOTIDE SEQUENCE</scope>
    <source>
        <strain evidence="1">CHS0354</strain>
    </source>
</reference>
<comment type="caution">
    <text evidence="1">The sequence shown here is derived from an EMBL/GenBank/DDBJ whole genome shotgun (WGS) entry which is preliminary data.</text>
</comment>
<sequence length="138" mass="15333">MFDVKSGRKGFEIYCKQYTPASGVWMFRPTRVPPPTSSSKAHMTAIAIQTLGSQNSSSATPAACTSNPLVGLPTLVYTLYVFSYLNRNDAVLTWSNFLYTIGKLICTKRMLAIYIMLQLRMALTKIPALLCRATPNEK</sequence>
<organism evidence="1 2">
    <name type="scientific">Potamilus streckersoni</name>
    <dbReference type="NCBI Taxonomy" id="2493646"/>
    <lineage>
        <taxon>Eukaryota</taxon>
        <taxon>Metazoa</taxon>
        <taxon>Spiralia</taxon>
        <taxon>Lophotrochozoa</taxon>
        <taxon>Mollusca</taxon>
        <taxon>Bivalvia</taxon>
        <taxon>Autobranchia</taxon>
        <taxon>Heteroconchia</taxon>
        <taxon>Palaeoheterodonta</taxon>
        <taxon>Unionida</taxon>
        <taxon>Unionoidea</taxon>
        <taxon>Unionidae</taxon>
        <taxon>Ambleminae</taxon>
        <taxon>Lampsilini</taxon>
        <taxon>Potamilus</taxon>
    </lineage>
</organism>